<dbReference type="Pfam" id="PF00884">
    <property type="entry name" value="Sulfatase"/>
    <property type="match status" value="1"/>
</dbReference>
<dbReference type="InterPro" id="IPR017850">
    <property type="entry name" value="Alkaline_phosphatase_core_sf"/>
</dbReference>
<dbReference type="GO" id="GO:0016740">
    <property type="term" value="F:transferase activity"/>
    <property type="evidence" value="ECO:0007669"/>
    <property type="project" value="UniProtKB-KW"/>
</dbReference>
<feature type="region of interest" description="Disordered" evidence="3">
    <location>
        <begin position="149"/>
        <end position="171"/>
    </location>
</feature>
<keyword evidence="5" id="KW-0808">Transferase</keyword>
<proteinExistence type="predicted"/>
<protein>
    <submittedName>
        <fullName evidence="5">Sulfatase-like hydrolase/transferase</fullName>
    </submittedName>
</protein>
<feature type="domain" description="Sulfatase N-terminal" evidence="4">
    <location>
        <begin position="33"/>
        <end position="361"/>
    </location>
</feature>
<dbReference type="PANTHER" id="PTHR45953">
    <property type="entry name" value="IDURONATE 2-SULFATASE"/>
    <property type="match status" value="1"/>
</dbReference>
<evidence type="ECO:0000256" key="1">
    <source>
        <dbReference type="ARBA" id="ARBA00022723"/>
    </source>
</evidence>
<evidence type="ECO:0000256" key="3">
    <source>
        <dbReference type="SAM" id="MobiDB-lite"/>
    </source>
</evidence>
<accession>A0A5B9EH91</accession>
<reference evidence="5 6" key="1">
    <citation type="submission" date="2019-08" db="EMBL/GenBank/DDBJ databases">
        <title>Complete genome sequence of Terriglobus albidus strain ORNL.</title>
        <authorList>
            <person name="Podar M."/>
        </authorList>
    </citation>
    <scope>NUCLEOTIDE SEQUENCE [LARGE SCALE GENOMIC DNA]</scope>
    <source>
        <strain evidence="5 6">ORNL</strain>
    </source>
</reference>
<dbReference type="KEGG" id="talb:FTW19_05820"/>
<name>A0A5B9EH91_9BACT</name>
<dbReference type="PANTHER" id="PTHR45953:SF1">
    <property type="entry name" value="IDURONATE 2-SULFATASE"/>
    <property type="match status" value="1"/>
</dbReference>
<evidence type="ECO:0000256" key="2">
    <source>
        <dbReference type="ARBA" id="ARBA00022801"/>
    </source>
</evidence>
<dbReference type="InterPro" id="IPR000917">
    <property type="entry name" value="Sulfatase_N"/>
</dbReference>
<sequence>MGSILHAGASTNASAEALDEAAQTASGMSMKRPNLILFMPDEMRADSLACYGNSVTKTPNLDKLAAGGSLFKNCHVQFPVCGASRCSMLTGWPTSVRGHRSLYYFLRPEEPNLFRYLREAGYDVFWFGKNDALAAQSFASSVTYWEQGTDGRSPGATRPTDLTPGSLSMLYGPAGDRRQTSDYRLLSEAMRILERKESTKPFCIFLPLIQPHPPYTIPEDFYNMYNPSSLPALVPPGLQKKPDFHEGIRERYGLKKLSDTEFRKIRAVYYGQVSYSDWLLGELLEKLERSGRSKDTALFVMSDHGDYAGDYGLVEKWPSGLEDCLTHIPLIARVPGAKPGVVSDGMVELYDIMQTCIDLAGTQTNHTHFSRSMLPVMEGGSADKERAAFAEGGYNVYEPQCFEPGGAGGGPYAGKIGLQNEQPVMVSRSAMVRTQTHKLILRPQGQSELYSYRDDPREEHNLYGDRGTSAVEAELTMKLLKQFINTTGIAPMDKDPRDAPPFYPTRTDLPAASWQAKILD</sequence>
<dbReference type="SUPFAM" id="SSF53649">
    <property type="entry name" value="Alkaline phosphatase-like"/>
    <property type="match status" value="1"/>
</dbReference>
<dbReference type="CDD" id="cd16150">
    <property type="entry name" value="sulfatase_like"/>
    <property type="match status" value="1"/>
</dbReference>
<dbReference type="EMBL" id="CP042806">
    <property type="protein sequence ID" value="QEE31199.1"/>
    <property type="molecule type" value="Genomic_DNA"/>
</dbReference>
<gene>
    <name evidence="5" type="ORF">FTW19_05820</name>
</gene>
<organism evidence="5 6">
    <name type="scientific">Terriglobus albidus</name>
    <dbReference type="NCBI Taxonomy" id="1592106"/>
    <lineage>
        <taxon>Bacteria</taxon>
        <taxon>Pseudomonadati</taxon>
        <taxon>Acidobacteriota</taxon>
        <taxon>Terriglobia</taxon>
        <taxon>Terriglobales</taxon>
        <taxon>Acidobacteriaceae</taxon>
        <taxon>Terriglobus</taxon>
    </lineage>
</organism>
<evidence type="ECO:0000313" key="5">
    <source>
        <dbReference type="EMBL" id="QEE31199.1"/>
    </source>
</evidence>
<dbReference type="Gene3D" id="3.40.720.10">
    <property type="entry name" value="Alkaline Phosphatase, subunit A"/>
    <property type="match status" value="1"/>
</dbReference>
<keyword evidence="1" id="KW-0479">Metal-binding</keyword>
<keyword evidence="6" id="KW-1185">Reference proteome</keyword>
<dbReference type="GO" id="GO:0046872">
    <property type="term" value="F:metal ion binding"/>
    <property type="evidence" value="ECO:0007669"/>
    <property type="project" value="UniProtKB-KW"/>
</dbReference>
<dbReference type="AlphaFoldDB" id="A0A5B9EH91"/>
<keyword evidence="2 5" id="KW-0378">Hydrolase</keyword>
<dbReference type="GO" id="GO:0005737">
    <property type="term" value="C:cytoplasm"/>
    <property type="evidence" value="ECO:0007669"/>
    <property type="project" value="TreeGrafter"/>
</dbReference>
<dbReference type="Proteomes" id="UP000321820">
    <property type="component" value="Chromosome"/>
</dbReference>
<dbReference type="OrthoDB" id="9762324at2"/>
<evidence type="ECO:0000259" key="4">
    <source>
        <dbReference type="Pfam" id="PF00884"/>
    </source>
</evidence>
<dbReference type="GO" id="GO:0004423">
    <property type="term" value="F:iduronate-2-sulfatase activity"/>
    <property type="evidence" value="ECO:0007669"/>
    <property type="project" value="TreeGrafter"/>
</dbReference>
<evidence type="ECO:0000313" key="6">
    <source>
        <dbReference type="Proteomes" id="UP000321820"/>
    </source>
</evidence>